<gene>
    <name evidence="4" type="ORF">LZZ85_22095</name>
</gene>
<dbReference type="SUPFAM" id="SSF52172">
    <property type="entry name" value="CheY-like"/>
    <property type="match status" value="1"/>
</dbReference>
<dbReference type="SMART" id="SM00448">
    <property type="entry name" value="REC"/>
    <property type="match status" value="1"/>
</dbReference>
<dbReference type="InterPro" id="IPR011006">
    <property type="entry name" value="CheY-like_superfamily"/>
</dbReference>
<feature type="domain" description="Response regulatory" evidence="3">
    <location>
        <begin position="4"/>
        <end position="118"/>
    </location>
</feature>
<dbReference type="RefSeq" id="WP_237875540.1">
    <property type="nucleotide sequence ID" value="NZ_JAKLTR010000016.1"/>
</dbReference>
<dbReference type="InterPro" id="IPR050595">
    <property type="entry name" value="Bact_response_regulator"/>
</dbReference>
<reference evidence="4" key="1">
    <citation type="submission" date="2022-01" db="EMBL/GenBank/DDBJ databases">
        <authorList>
            <person name="Jo J.-H."/>
            <person name="Im W.-T."/>
        </authorList>
    </citation>
    <scope>NUCLEOTIDE SEQUENCE</scope>
    <source>
        <strain evidence="4">NA20</strain>
    </source>
</reference>
<evidence type="ECO:0000256" key="2">
    <source>
        <dbReference type="PROSITE-ProRule" id="PRU00169"/>
    </source>
</evidence>
<dbReference type="EMBL" id="JAKLTR010000016">
    <property type="protein sequence ID" value="MCG2617003.1"/>
    <property type="molecule type" value="Genomic_DNA"/>
</dbReference>
<dbReference type="PANTHER" id="PTHR44591:SF3">
    <property type="entry name" value="RESPONSE REGULATORY DOMAIN-CONTAINING PROTEIN"/>
    <property type="match status" value="1"/>
</dbReference>
<keyword evidence="1 2" id="KW-0597">Phosphoprotein</keyword>
<evidence type="ECO:0000313" key="4">
    <source>
        <dbReference type="EMBL" id="MCG2617003.1"/>
    </source>
</evidence>
<name>A0ABS9KXF7_9BACT</name>
<dbReference type="Gene3D" id="3.40.50.2300">
    <property type="match status" value="1"/>
</dbReference>
<organism evidence="4 5">
    <name type="scientific">Terrimonas ginsenosidimutans</name>
    <dbReference type="NCBI Taxonomy" id="2908004"/>
    <lineage>
        <taxon>Bacteria</taxon>
        <taxon>Pseudomonadati</taxon>
        <taxon>Bacteroidota</taxon>
        <taxon>Chitinophagia</taxon>
        <taxon>Chitinophagales</taxon>
        <taxon>Chitinophagaceae</taxon>
        <taxon>Terrimonas</taxon>
    </lineage>
</organism>
<sequence>MQTQILLVDDEVDVLILLKAKLSRAGYEVSTSLNAAHLLDNVIRLQPGLILMDISMQGVDGGTLCQLLKTSDCTQHIPVVLFSGNDNIHQVAAACKADAVLHKPYDGAAFDSMLKQFIARTLPDHSQHRTRSARSREGIKMITHQNSNNII</sequence>
<dbReference type="InterPro" id="IPR001789">
    <property type="entry name" value="Sig_transdc_resp-reg_receiver"/>
</dbReference>
<proteinExistence type="predicted"/>
<evidence type="ECO:0000259" key="3">
    <source>
        <dbReference type="PROSITE" id="PS50110"/>
    </source>
</evidence>
<feature type="modified residue" description="4-aspartylphosphate" evidence="2">
    <location>
        <position position="53"/>
    </location>
</feature>
<accession>A0ABS9KXF7</accession>
<keyword evidence="5" id="KW-1185">Reference proteome</keyword>
<protein>
    <submittedName>
        <fullName evidence="4">Response regulator</fullName>
    </submittedName>
</protein>
<dbReference type="PROSITE" id="PS50110">
    <property type="entry name" value="RESPONSE_REGULATORY"/>
    <property type="match status" value="1"/>
</dbReference>
<comment type="caution">
    <text evidence="4">The sequence shown here is derived from an EMBL/GenBank/DDBJ whole genome shotgun (WGS) entry which is preliminary data.</text>
</comment>
<dbReference type="Proteomes" id="UP001165367">
    <property type="component" value="Unassembled WGS sequence"/>
</dbReference>
<evidence type="ECO:0000256" key="1">
    <source>
        <dbReference type="ARBA" id="ARBA00022553"/>
    </source>
</evidence>
<evidence type="ECO:0000313" key="5">
    <source>
        <dbReference type="Proteomes" id="UP001165367"/>
    </source>
</evidence>
<dbReference type="PANTHER" id="PTHR44591">
    <property type="entry name" value="STRESS RESPONSE REGULATOR PROTEIN 1"/>
    <property type="match status" value="1"/>
</dbReference>
<dbReference type="Pfam" id="PF00072">
    <property type="entry name" value="Response_reg"/>
    <property type="match status" value="1"/>
</dbReference>